<dbReference type="EMBL" id="SPVG01000245">
    <property type="protein sequence ID" value="TFW15931.1"/>
    <property type="molecule type" value="Genomic_DNA"/>
</dbReference>
<evidence type="ECO:0000256" key="1">
    <source>
        <dbReference type="ARBA" id="ARBA00023015"/>
    </source>
</evidence>
<sequence length="227" mass="25119">MSKRGNIPWARIEARLAELGKDQAWLRSSLEIEANVITNWKSRGAPASKAVSIALALGLTTDQLLGSPADPVDIPGAMRVVIAEQGDPNFYHIKKVKLQLRAGVTGFQTVPDIYDGDTISLRKNWVDRKGIHPSTLLALTVAGESMEPNLYEGDVVIIDTADKAMKDGVVYAFNYDGEAVIKRLVKERGDWWLFSDNPDQARHRPKGCRTGDCEIIGRVVKRETDHI</sequence>
<dbReference type="Pfam" id="PF00717">
    <property type="entry name" value="Peptidase_S24"/>
    <property type="match status" value="1"/>
</dbReference>
<dbReference type="InterPro" id="IPR039418">
    <property type="entry name" value="LexA-like"/>
</dbReference>
<keyword evidence="6" id="KW-1185">Reference proteome</keyword>
<keyword evidence="1" id="KW-0805">Transcription regulation</keyword>
<dbReference type="InterPro" id="IPR036286">
    <property type="entry name" value="LexA/Signal_pep-like_sf"/>
</dbReference>
<dbReference type="PANTHER" id="PTHR40661">
    <property type="match status" value="1"/>
</dbReference>
<evidence type="ECO:0000259" key="4">
    <source>
        <dbReference type="Pfam" id="PF00717"/>
    </source>
</evidence>
<name>A0A4Y9S434_9BURK</name>
<dbReference type="CDD" id="cd06529">
    <property type="entry name" value="S24_LexA-like"/>
    <property type="match status" value="1"/>
</dbReference>
<dbReference type="GO" id="GO:0003677">
    <property type="term" value="F:DNA binding"/>
    <property type="evidence" value="ECO:0007669"/>
    <property type="project" value="UniProtKB-KW"/>
</dbReference>
<dbReference type="AlphaFoldDB" id="A0A4Y9S434"/>
<dbReference type="Gene3D" id="2.10.109.10">
    <property type="entry name" value="Umud Fragment, subunit A"/>
    <property type="match status" value="1"/>
</dbReference>
<comment type="caution">
    <text evidence="5">The sequence shown here is derived from an EMBL/GenBank/DDBJ whole genome shotgun (WGS) entry which is preliminary data.</text>
</comment>
<organism evidence="5 6">
    <name type="scientific">Duganella callida</name>
    <dbReference type="NCBI Taxonomy" id="2561932"/>
    <lineage>
        <taxon>Bacteria</taxon>
        <taxon>Pseudomonadati</taxon>
        <taxon>Pseudomonadota</taxon>
        <taxon>Betaproteobacteria</taxon>
        <taxon>Burkholderiales</taxon>
        <taxon>Oxalobacteraceae</taxon>
        <taxon>Telluria group</taxon>
        <taxon>Duganella</taxon>
    </lineage>
</organism>
<dbReference type="SUPFAM" id="SSF51306">
    <property type="entry name" value="LexA/Signal peptidase"/>
    <property type="match status" value="1"/>
</dbReference>
<dbReference type="OrthoDB" id="9788236at2"/>
<evidence type="ECO:0000256" key="3">
    <source>
        <dbReference type="ARBA" id="ARBA00023163"/>
    </source>
</evidence>
<evidence type="ECO:0000256" key="2">
    <source>
        <dbReference type="ARBA" id="ARBA00023125"/>
    </source>
</evidence>
<dbReference type="PANTHER" id="PTHR40661:SF1">
    <property type="entry name" value="HTH CRO_C1-TYPE DOMAIN-CONTAINING PROTEIN"/>
    <property type="match status" value="1"/>
</dbReference>
<evidence type="ECO:0000313" key="6">
    <source>
        <dbReference type="Proteomes" id="UP000297729"/>
    </source>
</evidence>
<keyword evidence="3" id="KW-0804">Transcription</keyword>
<gene>
    <name evidence="5" type="ORF">E4L98_24870</name>
</gene>
<accession>A0A4Y9S434</accession>
<reference evidence="5 6" key="1">
    <citation type="submission" date="2019-03" db="EMBL/GenBank/DDBJ databases">
        <title>Draft Genome Sequence of Duganella callidus sp. nov., a Novel Duganella Species Isolated from Cultivated Soil.</title>
        <authorList>
            <person name="Raths R."/>
            <person name="Peta V."/>
            <person name="Bucking H."/>
        </authorList>
    </citation>
    <scope>NUCLEOTIDE SEQUENCE [LARGE SCALE GENOMIC DNA]</scope>
    <source>
        <strain evidence="5 6">DN04</strain>
    </source>
</reference>
<dbReference type="InterPro" id="IPR015927">
    <property type="entry name" value="Peptidase_S24_S26A/B/C"/>
</dbReference>
<evidence type="ECO:0000313" key="5">
    <source>
        <dbReference type="EMBL" id="TFW15931.1"/>
    </source>
</evidence>
<keyword evidence="2" id="KW-0238">DNA-binding</keyword>
<protein>
    <submittedName>
        <fullName evidence="5">LexA family transcriptional regulator</fullName>
    </submittedName>
</protein>
<proteinExistence type="predicted"/>
<feature type="domain" description="Peptidase S24/S26A/S26B/S26C" evidence="4">
    <location>
        <begin position="113"/>
        <end position="220"/>
    </location>
</feature>
<dbReference type="Proteomes" id="UP000297729">
    <property type="component" value="Unassembled WGS sequence"/>
</dbReference>